<dbReference type="SUPFAM" id="SSF52113">
    <property type="entry name" value="BRCT domain"/>
    <property type="match status" value="3"/>
</dbReference>
<feature type="region of interest" description="Disordered" evidence="2">
    <location>
        <begin position="271"/>
        <end position="304"/>
    </location>
</feature>
<feature type="region of interest" description="Disordered" evidence="2">
    <location>
        <begin position="319"/>
        <end position="344"/>
    </location>
</feature>
<dbReference type="VEuPathDB" id="TriTrypDB:TCSYLVIO_006346"/>
<dbReference type="GO" id="GO:0007095">
    <property type="term" value="P:mitotic G2 DNA damage checkpoint signaling"/>
    <property type="evidence" value="ECO:0007669"/>
    <property type="project" value="TreeGrafter"/>
</dbReference>
<comment type="caution">
    <text evidence="4">The sequence shown here is derived from an EMBL/GenBank/DDBJ whole genome shotgun (WGS) entry which is preliminary data.</text>
</comment>
<dbReference type="VEuPathDB" id="TriTrypDB:BCY84_13518"/>
<feature type="region of interest" description="Disordered" evidence="2">
    <location>
        <begin position="621"/>
        <end position="653"/>
    </location>
</feature>
<name>A0A2V2XAP9_TRYCR</name>
<feature type="compositionally biased region" description="Basic and acidic residues" evidence="2">
    <location>
        <begin position="498"/>
        <end position="507"/>
    </location>
</feature>
<dbReference type="VEuPathDB" id="TriTrypDB:TcBrA4_0082770"/>
<feature type="region of interest" description="Disordered" evidence="2">
    <location>
        <begin position="148"/>
        <end position="168"/>
    </location>
</feature>
<proteinExistence type="predicted"/>
<dbReference type="InterPro" id="IPR001357">
    <property type="entry name" value="BRCT_dom"/>
</dbReference>
<dbReference type="VEuPathDB" id="TriTrypDB:TcCLB.510089.180"/>
<evidence type="ECO:0000313" key="5">
    <source>
        <dbReference type="Proteomes" id="UP000246078"/>
    </source>
</evidence>
<evidence type="ECO:0000313" key="4">
    <source>
        <dbReference type="EMBL" id="PWV17009.1"/>
    </source>
</evidence>
<dbReference type="OrthoDB" id="244235at2759"/>
<feature type="compositionally biased region" description="Basic and acidic residues" evidence="2">
    <location>
        <begin position="333"/>
        <end position="344"/>
    </location>
</feature>
<feature type="domain" description="BRCT" evidence="3">
    <location>
        <begin position="408"/>
        <end position="463"/>
    </location>
</feature>
<feature type="compositionally biased region" description="Basic and acidic residues" evidence="2">
    <location>
        <begin position="148"/>
        <end position="161"/>
    </location>
</feature>
<dbReference type="Pfam" id="PF00533">
    <property type="entry name" value="BRCT"/>
    <property type="match status" value="1"/>
</dbReference>
<dbReference type="VEuPathDB" id="TriTrypDB:ECC02_002262"/>
<dbReference type="VEuPathDB" id="TriTrypDB:C4B63_11g85"/>
<accession>A0A2V2XAP9</accession>
<dbReference type="VEuPathDB" id="TriTrypDB:TcCL_ESM04761"/>
<sequence length="797" mass="86272">MTPSLLPFTNVKVLLHVRESVFGDGGDRTKHYAKKALRKLGASLTLSECTADLIVFHCGSESLLENATAHGKTIVTPAYLQECVKRMERLPVEGFLVRPRMAPAQRKEAKRTGCIGGGPQEERPTVMTSTGLSTIPYLDDVAEAEVEKDGASHVKGSERQDGATARPTAVSSVIDYDDDADGMGVLVRENSFRSAGRRREMPLQPDDCNSSGSPLVHVGASTTPFKEAVKSTHRGIMQSTSSKEINLGVDSTKDPSALPCMGARRKALGGTMPAGRAAVSSSSSSSLPTATVKRRATNSTDEIPAVQRKRDWCFTDSASDEHVTGVPSKKRNKTQERKTVSGTHEEGATQLTMAFTDTCLITPLFASEPAAKSITRHGVTHLRPSTSPPQLRVAVAGDDDDGIQFLCDIVEQLGGVCVPRVFGRVRKPTHLVLEGRGELTPMVLLAKALGIPVLTPQWLYDAIGLGAFPKIIRAHLHPIYFTHVTNSDDATCSGGGSGKEENDEKGGRSGATPMHSLRKDAGVEKGLVGLFEHDVGPYYKPIFLGMVVALVSHSPLAHADQFMELVRILGGFVSRSALSLNLSVIVDLRCGAAASDDQALKEEQEDVGIAADVKRRNPRRGVLRRAKAGSASETQSNPMKYRTALSDGRNASRHDSHDVLQRLLAQRRQHDLPAVPVVSVEWIIQCILLGQVTETAPFEVAVSGRERVGGVEMDHSIEKKHTEEKYVIAMTPPRQTMWIESDKRSETGRRHITIPRQPHVVTSPFAKTSEGPSSAMKCAEQQLSTQQLLLSLDSEDE</sequence>
<dbReference type="PANTHER" id="PTHR13561">
    <property type="entry name" value="DNA REPLICATION REGULATOR DPB11-RELATED"/>
    <property type="match status" value="1"/>
</dbReference>
<dbReference type="OMA" id="IVFHCGN"/>
<dbReference type="Proteomes" id="UP000246078">
    <property type="component" value="Unassembled WGS sequence"/>
</dbReference>
<gene>
    <name evidence="4" type="ORF">C3747_20g94</name>
</gene>
<dbReference type="VEuPathDB" id="TriTrypDB:C3747_20g94"/>
<dbReference type="SMART" id="SM00292">
    <property type="entry name" value="BRCT"/>
    <property type="match status" value="3"/>
</dbReference>
<evidence type="ECO:0000256" key="2">
    <source>
        <dbReference type="SAM" id="MobiDB-lite"/>
    </source>
</evidence>
<organism evidence="4 5">
    <name type="scientific">Trypanosoma cruzi</name>
    <dbReference type="NCBI Taxonomy" id="5693"/>
    <lineage>
        <taxon>Eukaryota</taxon>
        <taxon>Discoba</taxon>
        <taxon>Euglenozoa</taxon>
        <taxon>Kinetoplastea</taxon>
        <taxon>Metakinetoplastina</taxon>
        <taxon>Trypanosomatida</taxon>
        <taxon>Trypanosomatidae</taxon>
        <taxon>Trypanosoma</taxon>
        <taxon>Schizotrypanum</taxon>
    </lineage>
</organism>
<evidence type="ECO:0000256" key="1">
    <source>
        <dbReference type="ARBA" id="ARBA00022737"/>
    </source>
</evidence>
<feature type="region of interest" description="Disordered" evidence="2">
    <location>
        <begin position="106"/>
        <end position="126"/>
    </location>
</feature>
<dbReference type="GO" id="GO:0006270">
    <property type="term" value="P:DNA replication initiation"/>
    <property type="evidence" value="ECO:0007669"/>
    <property type="project" value="TreeGrafter"/>
</dbReference>
<dbReference type="PANTHER" id="PTHR13561:SF20">
    <property type="entry name" value="DNA TOPOISOMERASE 2-BINDING PROTEIN 1"/>
    <property type="match status" value="1"/>
</dbReference>
<evidence type="ECO:0000259" key="3">
    <source>
        <dbReference type="PROSITE" id="PS50172"/>
    </source>
</evidence>
<dbReference type="AlphaFoldDB" id="A0A2V2XAP9"/>
<dbReference type="InterPro" id="IPR036420">
    <property type="entry name" value="BRCT_dom_sf"/>
</dbReference>
<protein>
    <recommendedName>
        <fullName evidence="3">BRCT domain-containing protein</fullName>
    </recommendedName>
</protein>
<dbReference type="PROSITE" id="PS50172">
    <property type="entry name" value="BRCT"/>
    <property type="match status" value="3"/>
</dbReference>
<feature type="domain" description="BRCT" evidence="3">
    <location>
        <begin position="3"/>
        <end position="97"/>
    </location>
</feature>
<keyword evidence="1" id="KW-0677">Repeat</keyword>
<dbReference type="Gene3D" id="3.40.50.10190">
    <property type="entry name" value="BRCT domain"/>
    <property type="match status" value="2"/>
</dbReference>
<feature type="domain" description="BRCT" evidence="3">
    <location>
        <begin position="675"/>
        <end position="700"/>
    </location>
</feature>
<feature type="region of interest" description="Disordered" evidence="2">
    <location>
        <begin position="491"/>
        <end position="515"/>
    </location>
</feature>
<dbReference type="VEuPathDB" id="TriTrypDB:Tc_MARK_5048"/>
<reference evidence="4 5" key="1">
    <citation type="journal article" date="2018" name="Microb. Genom.">
        <title>Expanding an expanded genome: long-read sequencing of Trypanosoma cruzi.</title>
        <authorList>
            <person name="Berna L."/>
            <person name="Rodriguez M."/>
            <person name="Chiribao M.L."/>
            <person name="Parodi-Talice A."/>
            <person name="Pita S."/>
            <person name="Rijo G."/>
            <person name="Alvarez-Valin F."/>
            <person name="Robello C."/>
        </authorList>
    </citation>
    <scope>NUCLEOTIDE SEQUENCE [LARGE SCALE GENOMIC DNA]</scope>
    <source>
        <strain evidence="4 5">TCC</strain>
    </source>
</reference>
<dbReference type="EMBL" id="PRFC01000020">
    <property type="protein sequence ID" value="PWV17009.1"/>
    <property type="molecule type" value="Genomic_DNA"/>
</dbReference>
<dbReference type="VEuPathDB" id="TriTrypDB:TCDM_03935"/>
<dbReference type="CDD" id="cd00027">
    <property type="entry name" value="BRCT"/>
    <property type="match status" value="1"/>
</dbReference>
<dbReference type="VEuPathDB" id="TriTrypDB:TcG_06069"/>
<dbReference type="VEuPathDB" id="TriTrypDB:TcCLB.510421.190"/>
<dbReference type="GO" id="GO:0033314">
    <property type="term" value="P:mitotic DNA replication checkpoint signaling"/>
    <property type="evidence" value="ECO:0007669"/>
    <property type="project" value="TreeGrafter"/>
</dbReference>